<keyword evidence="5" id="KW-0479">Metal-binding</keyword>
<dbReference type="PANTHER" id="PTHR24305:SF166">
    <property type="entry name" value="CYTOCHROME P450 12A4, MITOCHONDRIAL-RELATED"/>
    <property type="match status" value="1"/>
</dbReference>
<dbReference type="SUPFAM" id="SSF48264">
    <property type="entry name" value="Cytochrome P450"/>
    <property type="match status" value="1"/>
</dbReference>
<dbReference type="EMBL" id="BPWL01000009">
    <property type="protein sequence ID" value="GJJ13959.1"/>
    <property type="molecule type" value="Genomic_DNA"/>
</dbReference>
<evidence type="ECO:0000256" key="4">
    <source>
        <dbReference type="ARBA" id="ARBA00022617"/>
    </source>
</evidence>
<accession>A0AAV5AML4</accession>
<evidence type="ECO:0000256" key="1">
    <source>
        <dbReference type="ARBA" id="ARBA00001971"/>
    </source>
</evidence>
<dbReference type="GO" id="GO:0020037">
    <property type="term" value="F:heme binding"/>
    <property type="evidence" value="ECO:0007669"/>
    <property type="project" value="InterPro"/>
</dbReference>
<evidence type="ECO:0000313" key="10">
    <source>
        <dbReference type="Proteomes" id="UP001050691"/>
    </source>
</evidence>
<evidence type="ECO:0000256" key="3">
    <source>
        <dbReference type="ARBA" id="ARBA00010617"/>
    </source>
</evidence>
<dbReference type="InterPro" id="IPR050121">
    <property type="entry name" value="Cytochrome_P450_monoxygenase"/>
</dbReference>
<organism evidence="9 10">
    <name type="scientific">Clathrus columnatus</name>
    <dbReference type="NCBI Taxonomy" id="1419009"/>
    <lineage>
        <taxon>Eukaryota</taxon>
        <taxon>Fungi</taxon>
        <taxon>Dikarya</taxon>
        <taxon>Basidiomycota</taxon>
        <taxon>Agaricomycotina</taxon>
        <taxon>Agaricomycetes</taxon>
        <taxon>Phallomycetidae</taxon>
        <taxon>Phallales</taxon>
        <taxon>Clathraceae</taxon>
        <taxon>Clathrus</taxon>
    </lineage>
</organism>
<dbReference type="InterPro" id="IPR002403">
    <property type="entry name" value="Cyt_P450_E_grp-IV"/>
</dbReference>
<dbReference type="InterPro" id="IPR001128">
    <property type="entry name" value="Cyt_P450"/>
</dbReference>
<sequence length="477" mass="53947">MANTCLLPYVSYTIWSSLRSTYLLRKIPGPSAPSWLWGCDWDMHKTPPGLRYLEWRARYGDIVKFKGALNRNILAISDRRAVKYILEEHVFDFPKPQGVREWFRSLVGDGVLVVEEKAAHARQRKLFAPALNPDAVKPLLPVFHSLASKMVDGLMDRATESTFPFIEEDLQWWTNRLSLDAIGLAGFSYDFHSLSGNSNPLAMSLEALTNTADNFGSFVMKALLFSFPSILKIPSQKGRYISQTRAELGKVALDMWTCAKDSNETINRTLMSMMMEAEGAEIISNEEIAAQLCTLVQAGYETVGCQMAWILFEIARCSDTQELLRKEISSIPEPTYEDIIQKMPLLDAILKESLRLHPPVFELTHVAAFDTVVPITGPLCKKSDLTITIPRGTIIHIPVNVLQTEQEIWGDDAAVFKPQRWLDLGNSVEGTDRQKSLFAFRLEIIPDKPIEPFWSFVVRTRVRGQARSTLPLRLLKL</sequence>
<keyword evidence="10" id="KW-1185">Reference proteome</keyword>
<comment type="similarity">
    <text evidence="3">Belongs to the cytochrome P450 family.</text>
</comment>
<dbReference type="GO" id="GO:0016705">
    <property type="term" value="F:oxidoreductase activity, acting on paired donors, with incorporation or reduction of molecular oxygen"/>
    <property type="evidence" value="ECO:0007669"/>
    <property type="project" value="InterPro"/>
</dbReference>
<reference evidence="9" key="1">
    <citation type="submission" date="2021-10" db="EMBL/GenBank/DDBJ databases">
        <title>De novo Genome Assembly of Clathrus columnatus (Basidiomycota, Fungi) Using Illumina and Nanopore Sequence Data.</title>
        <authorList>
            <person name="Ogiso-Tanaka E."/>
            <person name="Itagaki H."/>
            <person name="Hosoya T."/>
            <person name="Hosaka K."/>
        </authorList>
    </citation>
    <scope>NUCLEOTIDE SEQUENCE</scope>
    <source>
        <strain evidence="9">MO-923</strain>
    </source>
</reference>
<gene>
    <name evidence="9" type="ORF">Clacol_008216</name>
</gene>
<comment type="caution">
    <text evidence="9">The sequence shown here is derived from an EMBL/GenBank/DDBJ whole genome shotgun (WGS) entry which is preliminary data.</text>
</comment>
<evidence type="ECO:0008006" key="11">
    <source>
        <dbReference type="Google" id="ProtNLM"/>
    </source>
</evidence>
<dbReference type="PANTHER" id="PTHR24305">
    <property type="entry name" value="CYTOCHROME P450"/>
    <property type="match status" value="1"/>
</dbReference>
<dbReference type="AlphaFoldDB" id="A0AAV5AML4"/>
<dbReference type="Gene3D" id="1.10.630.10">
    <property type="entry name" value="Cytochrome P450"/>
    <property type="match status" value="1"/>
</dbReference>
<protein>
    <recommendedName>
        <fullName evidence="11">Cytochrome P450</fullName>
    </recommendedName>
</protein>
<keyword evidence="7" id="KW-0408">Iron</keyword>
<dbReference type="Pfam" id="PF00067">
    <property type="entry name" value="p450"/>
    <property type="match status" value="1"/>
</dbReference>
<evidence type="ECO:0000256" key="2">
    <source>
        <dbReference type="ARBA" id="ARBA00005179"/>
    </source>
</evidence>
<evidence type="ECO:0000256" key="8">
    <source>
        <dbReference type="ARBA" id="ARBA00023033"/>
    </source>
</evidence>
<dbReference type="GO" id="GO:0005506">
    <property type="term" value="F:iron ion binding"/>
    <property type="evidence" value="ECO:0007669"/>
    <property type="project" value="InterPro"/>
</dbReference>
<evidence type="ECO:0000313" key="9">
    <source>
        <dbReference type="EMBL" id="GJJ13959.1"/>
    </source>
</evidence>
<comment type="pathway">
    <text evidence="2">Secondary metabolite biosynthesis.</text>
</comment>
<evidence type="ECO:0000256" key="7">
    <source>
        <dbReference type="ARBA" id="ARBA00023004"/>
    </source>
</evidence>
<dbReference type="InterPro" id="IPR036396">
    <property type="entry name" value="Cyt_P450_sf"/>
</dbReference>
<evidence type="ECO:0000256" key="6">
    <source>
        <dbReference type="ARBA" id="ARBA00023002"/>
    </source>
</evidence>
<proteinExistence type="inferred from homology"/>
<keyword evidence="6" id="KW-0560">Oxidoreductase</keyword>
<comment type="cofactor">
    <cofactor evidence="1">
        <name>heme</name>
        <dbReference type="ChEBI" id="CHEBI:30413"/>
    </cofactor>
</comment>
<keyword evidence="4" id="KW-0349">Heme</keyword>
<dbReference type="GO" id="GO:0004497">
    <property type="term" value="F:monooxygenase activity"/>
    <property type="evidence" value="ECO:0007669"/>
    <property type="project" value="UniProtKB-KW"/>
</dbReference>
<dbReference type="PRINTS" id="PR00465">
    <property type="entry name" value="EP450IV"/>
</dbReference>
<evidence type="ECO:0000256" key="5">
    <source>
        <dbReference type="ARBA" id="ARBA00022723"/>
    </source>
</evidence>
<keyword evidence="8" id="KW-0503">Monooxygenase</keyword>
<name>A0AAV5AML4_9AGAM</name>
<dbReference type="Proteomes" id="UP001050691">
    <property type="component" value="Unassembled WGS sequence"/>
</dbReference>